<dbReference type="Pfam" id="PF00172">
    <property type="entry name" value="Zn_clus"/>
    <property type="match status" value="1"/>
</dbReference>
<dbReference type="InterPro" id="IPR050815">
    <property type="entry name" value="TF_fung"/>
</dbReference>
<sequence>MDHHTAPADHSNAELVSEGQDIPSCQGCRRRKLKCSREQPICTHCNRLDVPCVYDLRKSKPGLKPGAVESLNRRVEALERTVLELTKTQCNGSHAVRAAASPPGSYQHATVAGLEHPYQQRNAEHNGSRAVLQLTPGRGRADTDNQERLPSDRARKRRRLDSCGNITIDVSCPLEQISKGVPALPSLRVMESIITTYFALIQPWIPILHETRFRKQLHDATQQQVLVTILHAMVVATLRLVDKPNLHLSIEEMEAMITTSRNTVLLRAMEGLSVENLQALSIVAFTDARLPTPHIGNGDSDKAWSIVGSLTRTVEYLQLSVETDHHEHEPLLRPLALLSRPQDWTDDEERRRAFWAVFCLDRWNTSLTSDDVQRRLPADGGLWHKSEAVVTPYFGIWDRSAAKIGNSIAFMPGHYSTPDQSATETASSAVHTATSPQSIVDMTTVGAFAYRIEATESLSRITTYFLQQKISFSDRQELSNWLTRFKELDLRLVHWKMFLPQKWRDSNISRQPAFINMDPNLTLAHITHNTSMILLHQRIAYPDPSWENLAQLPSSCSAETCHAAAVETCTIMEKYLRYTPRNSLVSSQFAFCVFISARVLLVHWRHYKTRVAPEFWKLADGLDELAQRWAGYGDAQFPQRCLAGRYATQLRRLHGQCEAEPTLAIDVLGYADRLYHLSEGHKRSQAGRSTQASLQAHDFASSAGEPHSDLRATAPLFTADPAPASMQFPLSEQDDLSTISRILMDQQFLDMDRVISFDDMMFTAQTVDSLVPWAHTDIA</sequence>
<dbReference type="InParanoid" id="A0A136IQ03"/>
<feature type="region of interest" description="Disordered" evidence="6">
    <location>
        <begin position="686"/>
        <end position="707"/>
    </location>
</feature>
<feature type="region of interest" description="Disordered" evidence="6">
    <location>
        <begin position="135"/>
        <end position="154"/>
    </location>
</feature>
<dbReference type="PROSITE" id="PS00463">
    <property type="entry name" value="ZN2_CY6_FUNGAL_1"/>
    <property type="match status" value="1"/>
</dbReference>
<dbReference type="InterPro" id="IPR036864">
    <property type="entry name" value="Zn2-C6_fun-type_DNA-bd_sf"/>
</dbReference>
<gene>
    <name evidence="8" type="ORF">Micbo1qcDRAFT_125519</name>
</gene>
<protein>
    <recommendedName>
        <fullName evidence="7">Zn(2)-C6 fungal-type domain-containing protein</fullName>
    </recommendedName>
</protein>
<evidence type="ECO:0000256" key="5">
    <source>
        <dbReference type="ARBA" id="ARBA00023242"/>
    </source>
</evidence>
<evidence type="ECO:0000256" key="3">
    <source>
        <dbReference type="ARBA" id="ARBA00023015"/>
    </source>
</evidence>
<dbReference type="GO" id="GO:0006351">
    <property type="term" value="P:DNA-templated transcription"/>
    <property type="evidence" value="ECO:0007669"/>
    <property type="project" value="InterPro"/>
</dbReference>
<dbReference type="GO" id="GO:0008270">
    <property type="term" value="F:zinc ion binding"/>
    <property type="evidence" value="ECO:0007669"/>
    <property type="project" value="InterPro"/>
</dbReference>
<evidence type="ECO:0000259" key="7">
    <source>
        <dbReference type="PROSITE" id="PS50048"/>
    </source>
</evidence>
<dbReference type="Proteomes" id="UP000070501">
    <property type="component" value="Unassembled WGS sequence"/>
</dbReference>
<comment type="subcellular location">
    <subcellularLocation>
        <location evidence="1">Nucleus</location>
    </subcellularLocation>
</comment>
<dbReference type="CDD" id="cd12148">
    <property type="entry name" value="fungal_TF_MHR"/>
    <property type="match status" value="1"/>
</dbReference>
<dbReference type="OrthoDB" id="4456959at2759"/>
<dbReference type="Gene3D" id="4.10.240.10">
    <property type="entry name" value="Zn(2)-C6 fungal-type DNA-binding domain"/>
    <property type="match status" value="1"/>
</dbReference>
<dbReference type="STRING" id="196109.A0A136IQ03"/>
<dbReference type="GO" id="GO:0005634">
    <property type="term" value="C:nucleus"/>
    <property type="evidence" value="ECO:0007669"/>
    <property type="project" value="UniProtKB-SubCell"/>
</dbReference>
<evidence type="ECO:0000256" key="1">
    <source>
        <dbReference type="ARBA" id="ARBA00004123"/>
    </source>
</evidence>
<keyword evidence="3" id="KW-0805">Transcription regulation</keyword>
<proteinExistence type="predicted"/>
<dbReference type="CDD" id="cd00067">
    <property type="entry name" value="GAL4"/>
    <property type="match status" value="1"/>
</dbReference>
<keyword evidence="2" id="KW-0479">Metal-binding</keyword>
<keyword evidence="9" id="KW-1185">Reference proteome</keyword>
<organism evidence="8 9">
    <name type="scientific">Microdochium bolleyi</name>
    <dbReference type="NCBI Taxonomy" id="196109"/>
    <lineage>
        <taxon>Eukaryota</taxon>
        <taxon>Fungi</taxon>
        <taxon>Dikarya</taxon>
        <taxon>Ascomycota</taxon>
        <taxon>Pezizomycotina</taxon>
        <taxon>Sordariomycetes</taxon>
        <taxon>Xylariomycetidae</taxon>
        <taxon>Xylariales</taxon>
        <taxon>Microdochiaceae</taxon>
        <taxon>Microdochium</taxon>
    </lineage>
</organism>
<evidence type="ECO:0000313" key="9">
    <source>
        <dbReference type="Proteomes" id="UP000070501"/>
    </source>
</evidence>
<dbReference type="SMART" id="SM00066">
    <property type="entry name" value="GAL4"/>
    <property type="match status" value="1"/>
</dbReference>
<dbReference type="InterPro" id="IPR007219">
    <property type="entry name" value="XnlR_reg_dom"/>
</dbReference>
<feature type="compositionally biased region" description="Basic and acidic residues" evidence="6">
    <location>
        <begin position="139"/>
        <end position="153"/>
    </location>
</feature>
<feature type="domain" description="Zn(2)-C6 fungal-type" evidence="7">
    <location>
        <begin position="24"/>
        <end position="54"/>
    </location>
</feature>
<keyword evidence="4" id="KW-0804">Transcription</keyword>
<evidence type="ECO:0000256" key="2">
    <source>
        <dbReference type="ARBA" id="ARBA00022723"/>
    </source>
</evidence>
<dbReference type="PANTHER" id="PTHR47338:SF23">
    <property type="entry name" value="ZN(II)2CYS6 TRANSCRIPTION FACTOR (EUROFUNG)"/>
    <property type="match status" value="1"/>
</dbReference>
<dbReference type="PANTHER" id="PTHR47338">
    <property type="entry name" value="ZN(II)2CYS6 TRANSCRIPTION FACTOR (EUROFUNG)-RELATED"/>
    <property type="match status" value="1"/>
</dbReference>
<dbReference type="EMBL" id="KQ964265">
    <property type="protein sequence ID" value="KXJ86980.1"/>
    <property type="molecule type" value="Genomic_DNA"/>
</dbReference>
<dbReference type="InterPro" id="IPR001138">
    <property type="entry name" value="Zn2Cys6_DnaBD"/>
</dbReference>
<dbReference type="Pfam" id="PF04082">
    <property type="entry name" value="Fungal_trans"/>
    <property type="match status" value="1"/>
</dbReference>
<evidence type="ECO:0000313" key="8">
    <source>
        <dbReference type="EMBL" id="KXJ86980.1"/>
    </source>
</evidence>
<dbReference type="GO" id="GO:0003677">
    <property type="term" value="F:DNA binding"/>
    <property type="evidence" value="ECO:0007669"/>
    <property type="project" value="InterPro"/>
</dbReference>
<name>A0A136IQ03_9PEZI</name>
<dbReference type="SUPFAM" id="SSF57701">
    <property type="entry name" value="Zn2/Cys6 DNA-binding domain"/>
    <property type="match status" value="1"/>
</dbReference>
<dbReference type="AlphaFoldDB" id="A0A136IQ03"/>
<reference evidence="9" key="1">
    <citation type="submission" date="2016-02" db="EMBL/GenBank/DDBJ databases">
        <title>Draft genome sequence of Microdochium bolleyi, a fungal endophyte of beachgrass.</title>
        <authorList>
            <consortium name="DOE Joint Genome Institute"/>
            <person name="David A.S."/>
            <person name="May G."/>
            <person name="Haridas S."/>
            <person name="Lim J."/>
            <person name="Wang M."/>
            <person name="Labutti K."/>
            <person name="Lipzen A."/>
            <person name="Barry K."/>
            <person name="Grigoriev I.V."/>
        </authorList>
    </citation>
    <scope>NUCLEOTIDE SEQUENCE [LARGE SCALE GENOMIC DNA]</scope>
    <source>
        <strain evidence="9">J235TASD1</strain>
    </source>
</reference>
<dbReference type="GO" id="GO:0000981">
    <property type="term" value="F:DNA-binding transcription factor activity, RNA polymerase II-specific"/>
    <property type="evidence" value="ECO:0007669"/>
    <property type="project" value="InterPro"/>
</dbReference>
<accession>A0A136IQ03</accession>
<evidence type="ECO:0000256" key="6">
    <source>
        <dbReference type="SAM" id="MobiDB-lite"/>
    </source>
</evidence>
<keyword evidence="5" id="KW-0539">Nucleus</keyword>
<evidence type="ECO:0000256" key="4">
    <source>
        <dbReference type="ARBA" id="ARBA00023163"/>
    </source>
</evidence>
<dbReference type="PROSITE" id="PS50048">
    <property type="entry name" value="ZN2_CY6_FUNGAL_2"/>
    <property type="match status" value="1"/>
</dbReference>